<name>A0A376B6G4_9ASCO</name>
<proteinExistence type="predicted"/>
<organism evidence="1 2">
    <name type="scientific">Saccharomycodes ludwigii</name>
    <dbReference type="NCBI Taxonomy" id="36035"/>
    <lineage>
        <taxon>Eukaryota</taxon>
        <taxon>Fungi</taxon>
        <taxon>Dikarya</taxon>
        <taxon>Ascomycota</taxon>
        <taxon>Saccharomycotina</taxon>
        <taxon>Saccharomycetes</taxon>
        <taxon>Saccharomycodales</taxon>
        <taxon>Saccharomycodaceae</taxon>
        <taxon>Saccharomycodes</taxon>
    </lineage>
</organism>
<dbReference type="EMBL" id="UFAJ01000313">
    <property type="protein sequence ID" value="SSD60273.1"/>
    <property type="molecule type" value="Genomic_DNA"/>
</dbReference>
<dbReference type="VEuPathDB" id="FungiDB:SCODWIG_02034"/>
<protein>
    <submittedName>
        <fullName evidence="1">Uncharacterized protein</fullName>
    </submittedName>
</protein>
<reference evidence="2" key="1">
    <citation type="submission" date="2018-06" db="EMBL/GenBank/DDBJ databases">
        <authorList>
            <person name="Guldener U."/>
        </authorList>
    </citation>
    <scope>NUCLEOTIDE SEQUENCE [LARGE SCALE GENOMIC DNA]</scope>
    <source>
        <strain evidence="2">UTAD17</strain>
    </source>
</reference>
<keyword evidence="2" id="KW-1185">Reference proteome</keyword>
<evidence type="ECO:0000313" key="2">
    <source>
        <dbReference type="Proteomes" id="UP000262825"/>
    </source>
</evidence>
<evidence type="ECO:0000313" key="1">
    <source>
        <dbReference type="EMBL" id="SSD60273.1"/>
    </source>
</evidence>
<dbReference type="OrthoDB" id="4063705at2759"/>
<sequence length="341" mass="38802">MGRPRRYSDATLVNENDSIVQQQPLADNDRPELYRTLSETPTIVPNVPSSSQPIKIRALPFVTLLMKQGLFCFTSEASLQKYKNNKRNLELFEIDPLTKELVGCPIFQCVSISILKGIWSKSPYIMKIYKYITSEEKLHETSETKHELVGFNAELNLYLFRIEYCSVSQDSSTNKSGHSISRTLHFHRPDPNTGHLYTATLINKLLHRYTDVKISYKPNLYLRWYGTSGFASVFGSLNFKLAIVNQEGNARVGTWASFSDTNATILRPKRIMKEGILLVGEPEQDTNIRNSDAGTSELSKNTEVVCCMCLVIFEFESRKETRRHGRDNAMFMSMGSGPLLF</sequence>
<dbReference type="Proteomes" id="UP000262825">
    <property type="component" value="Unassembled WGS sequence"/>
</dbReference>
<accession>A0A376B6G4</accession>
<gene>
    <name evidence="1" type="ORF">SCODWIG_02034</name>
</gene>
<dbReference type="AlphaFoldDB" id="A0A376B6G4"/>